<reference evidence="2" key="1">
    <citation type="submission" date="2022-11" db="UniProtKB">
        <authorList>
            <consortium name="WormBaseParasite"/>
        </authorList>
    </citation>
    <scope>IDENTIFICATION</scope>
</reference>
<dbReference type="WBParaSite" id="PS1159_v2.g21344.t1">
    <property type="protein sequence ID" value="PS1159_v2.g21344.t1"/>
    <property type="gene ID" value="PS1159_v2.g21344"/>
</dbReference>
<proteinExistence type="predicted"/>
<dbReference type="Proteomes" id="UP000887580">
    <property type="component" value="Unplaced"/>
</dbReference>
<organism evidence="1 2">
    <name type="scientific">Panagrolaimus sp. PS1159</name>
    <dbReference type="NCBI Taxonomy" id="55785"/>
    <lineage>
        <taxon>Eukaryota</taxon>
        <taxon>Metazoa</taxon>
        <taxon>Ecdysozoa</taxon>
        <taxon>Nematoda</taxon>
        <taxon>Chromadorea</taxon>
        <taxon>Rhabditida</taxon>
        <taxon>Tylenchina</taxon>
        <taxon>Panagrolaimomorpha</taxon>
        <taxon>Panagrolaimoidea</taxon>
        <taxon>Panagrolaimidae</taxon>
        <taxon>Panagrolaimus</taxon>
    </lineage>
</organism>
<sequence length="104" mass="11595">MFLNATKDGKFDFSFAKPTVTCPDNSVPEYSLHGSTYCWSHSVCPSGTACIQNQCCRTPLASTYRKCDESKWECGNGKCLRSSLRCDGLRDCEDASDEFFCYGN</sequence>
<evidence type="ECO:0000313" key="1">
    <source>
        <dbReference type="Proteomes" id="UP000887580"/>
    </source>
</evidence>
<name>A0AC35FVW2_9BILA</name>
<protein>
    <submittedName>
        <fullName evidence="2">Uncharacterized protein</fullName>
    </submittedName>
</protein>
<evidence type="ECO:0000313" key="2">
    <source>
        <dbReference type="WBParaSite" id="PS1159_v2.g21344.t1"/>
    </source>
</evidence>
<accession>A0AC35FVW2</accession>